<dbReference type="AlphaFoldDB" id="A0AA85AA51"/>
<evidence type="ECO:0000313" key="1">
    <source>
        <dbReference type="Proteomes" id="UP000050790"/>
    </source>
</evidence>
<evidence type="ECO:0000313" key="2">
    <source>
        <dbReference type="WBParaSite" id="SMRG1_69790.1"/>
    </source>
</evidence>
<organism evidence="1 2">
    <name type="scientific">Schistosoma margrebowiei</name>
    <dbReference type="NCBI Taxonomy" id="48269"/>
    <lineage>
        <taxon>Eukaryota</taxon>
        <taxon>Metazoa</taxon>
        <taxon>Spiralia</taxon>
        <taxon>Lophotrochozoa</taxon>
        <taxon>Platyhelminthes</taxon>
        <taxon>Trematoda</taxon>
        <taxon>Digenea</taxon>
        <taxon>Strigeidida</taxon>
        <taxon>Schistosomatoidea</taxon>
        <taxon>Schistosomatidae</taxon>
        <taxon>Schistosoma</taxon>
    </lineage>
</organism>
<name>A0AA85AA51_9TREM</name>
<proteinExistence type="predicted"/>
<sequence>MDDECLVTHVIFLAVTQRSQNQKTILSIPNKIYSTMNIMTTTTYANKTDDIIDTTTTTTTTTADDGDNETATRNPVQSMFVCLLFFFRLLCFYRE</sequence>
<reference evidence="2" key="1">
    <citation type="submission" date="2023-11" db="UniProtKB">
        <authorList>
            <consortium name="WormBaseParasite"/>
        </authorList>
    </citation>
    <scope>IDENTIFICATION</scope>
</reference>
<dbReference type="Proteomes" id="UP000050790">
    <property type="component" value="Unassembled WGS sequence"/>
</dbReference>
<accession>A0AA85AA51</accession>
<dbReference type="WBParaSite" id="SMRG1_69790.1">
    <property type="protein sequence ID" value="SMRG1_69790.1"/>
    <property type="gene ID" value="SMRG1_69790"/>
</dbReference>
<protein>
    <submittedName>
        <fullName evidence="2">Uncharacterized protein</fullName>
    </submittedName>
</protein>